<dbReference type="EMBL" id="JARJLG010000063">
    <property type="protein sequence ID" value="KAJ7755611.1"/>
    <property type="molecule type" value="Genomic_DNA"/>
</dbReference>
<dbReference type="AlphaFoldDB" id="A0AAD7NC45"/>
<keyword evidence="2" id="KW-1185">Reference proteome</keyword>
<sequence length="367" mass="41532">MGLVSWIANDHDIQSMVYIDDTFSTELADSISYYEPYDISIPTHQVDTLRLWDHIGLPHEKPKQIWGRSLTVIGFEVDPNAMTFTMPELKRAELLAALREFCAVPKGGRRHSLRKYWQLAGWINWSFNVYPLLKPGLSHVYEKTRGKTNPDAGIFVNRGVIDDLSWFSRHLSNSTGVHLIESLEWDPSDADVIAFCDASLKGLGVYFPELGLGYQSLPPSVALEFTESPAATEHEKSGFPIFYLEAFCVYWCLHQIAFLVRKNGNVRVRKITIWTDNSNTFDIFNSLHAKPFYNEILKSAVDILITNDFQLRVLLLPGKKNIVADALSRCQNDDATEHHPGLLIDSSTPLPQIPFTPPRETLGADKI</sequence>
<comment type="caution">
    <text evidence="1">The sequence shown here is derived from an EMBL/GenBank/DDBJ whole genome shotgun (WGS) entry which is preliminary data.</text>
</comment>
<accession>A0AAD7NC45</accession>
<reference evidence="1" key="1">
    <citation type="submission" date="2023-03" db="EMBL/GenBank/DDBJ databases">
        <title>Massive genome expansion in bonnet fungi (Mycena s.s.) driven by repeated elements and novel gene families across ecological guilds.</title>
        <authorList>
            <consortium name="Lawrence Berkeley National Laboratory"/>
            <person name="Harder C.B."/>
            <person name="Miyauchi S."/>
            <person name="Viragh M."/>
            <person name="Kuo A."/>
            <person name="Thoen E."/>
            <person name="Andreopoulos B."/>
            <person name="Lu D."/>
            <person name="Skrede I."/>
            <person name="Drula E."/>
            <person name="Henrissat B."/>
            <person name="Morin E."/>
            <person name="Kohler A."/>
            <person name="Barry K."/>
            <person name="LaButti K."/>
            <person name="Morin E."/>
            <person name="Salamov A."/>
            <person name="Lipzen A."/>
            <person name="Mereny Z."/>
            <person name="Hegedus B."/>
            <person name="Baldrian P."/>
            <person name="Stursova M."/>
            <person name="Weitz H."/>
            <person name="Taylor A."/>
            <person name="Grigoriev I.V."/>
            <person name="Nagy L.G."/>
            <person name="Martin F."/>
            <person name="Kauserud H."/>
        </authorList>
    </citation>
    <scope>NUCLEOTIDE SEQUENCE</scope>
    <source>
        <strain evidence="1">CBHHK188m</strain>
    </source>
</reference>
<gene>
    <name evidence="1" type="ORF">DFH07DRAFT_743191</name>
</gene>
<dbReference type="Proteomes" id="UP001215280">
    <property type="component" value="Unassembled WGS sequence"/>
</dbReference>
<name>A0AAD7NC45_9AGAR</name>
<protein>
    <submittedName>
        <fullName evidence="1">Uncharacterized protein</fullName>
    </submittedName>
</protein>
<evidence type="ECO:0000313" key="1">
    <source>
        <dbReference type="EMBL" id="KAJ7755611.1"/>
    </source>
</evidence>
<dbReference type="PANTHER" id="PTHR33050">
    <property type="entry name" value="REVERSE TRANSCRIPTASE DOMAIN-CONTAINING PROTEIN"/>
    <property type="match status" value="1"/>
</dbReference>
<evidence type="ECO:0000313" key="2">
    <source>
        <dbReference type="Proteomes" id="UP001215280"/>
    </source>
</evidence>
<dbReference type="PANTHER" id="PTHR33050:SF7">
    <property type="entry name" value="RIBONUCLEASE H"/>
    <property type="match status" value="1"/>
</dbReference>
<organism evidence="1 2">
    <name type="scientific">Mycena maculata</name>
    <dbReference type="NCBI Taxonomy" id="230809"/>
    <lineage>
        <taxon>Eukaryota</taxon>
        <taxon>Fungi</taxon>
        <taxon>Dikarya</taxon>
        <taxon>Basidiomycota</taxon>
        <taxon>Agaricomycotina</taxon>
        <taxon>Agaricomycetes</taxon>
        <taxon>Agaricomycetidae</taxon>
        <taxon>Agaricales</taxon>
        <taxon>Marasmiineae</taxon>
        <taxon>Mycenaceae</taxon>
        <taxon>Mycena</taxon>
    </lineage>
</organism>
<proteinExistence type="predicted"/>
<dbReference type="InterPro" id="IPR052055">
    <property type="entry name" value="Hepadnavirus_pol/RT"/>
</dbReference>